<evidence type="ECO:0000313" key="3">
    <source>
        <dbReference type="EMBL" id="KLY29521.1"/>
    </source>
</evidence>
<dbReference type="AlphaFoldDB" id="A0A0J2H2Y2"/>
<feature type="domain" description="HTH luxR-type" evidence="2">
    <location>
        <begin position="130"/>
        <end position="193"/>
    </location>
</feature>
<proteinExistence type="predicted"/>
<keyword evidence="5" id="KW-0808">Transferase</keyword>
<keyword evidence="1" id="KW-0238">DNA-binding</keyword>
<dbReference type="GO" id="GO:0006355">
    <property type="term" value="P:regulation of DNA-templated transcription"/>
    <property type="evidence" value="ECO:0007669"/>
    <property type="project" value="InterPro"/>
</dbReference>
<name>A0A0J2H2Y2_9ENTR</name>
<dbReference type="Proteomes" id="UP001175817">
    <property type="component" value="Unassembled WGS sequence"/>
</dbReference>
<dbReference type="EMBL" id="LEUS01000023">
    <property type="protein sequence ID" value="KLY29521.1"/>
    <property type="molecule type" value="Genomic_DNA"/>
</dbReference>
<evidence type="ECO:0000256" key="1">
    <source>
        <dbReference type="ARBA" id="ARBA00023125"/>
    </source>
</evidence>
<dbReference type="Gene3D" id="1.10.10.10">
    <property type="entry name" value="Winged helix-like DNA-binding domain superfamily/Winged helix DNA-binding domain"/>
    <property type="match status" value="1"/>
</dbReference>
<dbReference type="SMART" id="SM00421">
    <property type="entry name" value="HTH_LUXR"/>
    <property type="match status" value="1"/>
</dbReference>
<evidence type="ECO:0000313" key="5">
    <source>
        <dbReference type="EMBL" id="STW66274.1"/>
    </source>
</evidence>
<dbReference type="EMBL" id="JARTTH020000001">
    <property type="protein sequence ID" value="MEC6054405.1"/>
    <property type="molecule type" value="Genomic_DNA"/>
</dbReference>
<dbReference type="GeneID" id="66562483"/>
<dbReference type="InterPro" id="IPR000792">
    <property type="entry name" value="Tscrpt_reg_LuxR_C"/>
</dbReference>
<sequence length="193" mass="22242">MSSILDVAVMSPNRYFCLGLSSLQEQKSLTAIRLHFCHDLKSLKTLMESIALSGVLMETFGEGENIYDAFVFGDYLKRQARDIAVFVFRSFWSSLSDLPHYARYHVSSTEDEIWQYFTLILKGYHCNNYISRWEALLTHKEYQVIRMLCCGKQYHHIGKSLGITIKTVSTHKIKALKKLGAPSMSSLILQFKR</sequence>
<dbReference type="EMBL" id="CP102103">
    <property type="protein sequence ID" value="UWZ74059.1"/>
    <property type="molecule type" value="Genomic_DNA"/>
</dbReference>
<reference evidence="5 8" key="2">
    <citation type="submission" date="2018-06" db="EMBL/GenBank/DDBJ databases">
        <authorList>
            <consortium name="Pathogen Informatics"/>
            <person name="Doyle S."/>
        </authorList>
    </citation>
    <scope>NUCLEOTIDE SEQUENCE [LARGE SCALE GENOMIC DNA]</scope>
    <source>
        <strain evidence="5 8">NCTC11685</strain>
    </source>
</reference>
<dbReference type="Proteomes" id="UP000254863">
    <property type="component" value="Unassembled WGS sequence"/>
</dbReference>
<accession>A0A0J2H2Y2</accession>
<evidence type="ECO:0000259" key="2">
    <source>
        <dbReference type="PROSITE" id="PS50043"/>
    </source>
</evidence>
<reference evidence="3 7" key="1">
    <citation type="submission" date="2015-06" db="EMBL/GenBank/DDBJ databases">
        <title>The Genome Sequence of None.</title>
        <authorList>
            <consortium name="The Broad Institute Genomics Platform"/>
            <consortium name="The Broad Institute Genome Sequencing Center for Infectious Disease"/>
            <person name="Earl A.M."/>
            <person name="Onderdonk A.B."/>
            <person name="Kirby J."/>
            <person name="Ferraro M.J."/>
            <person name="Huang S."/>
            <person name="Spencer M."/>
            <person name="Fodor A."/>
            <person name="Hooper D."/>
            <person name="Dekker J."/>
            <person name="O'Brien T."/>
            <person name="Quan V."/>
            <person name="Gombosev A."/>
            <person name="Delaney M."/>
            <person name="DuBois A."/>
            <person name="Ernst C."/>
            <person name="Kim D.S."/>
            <person name="Rossman W."/>
            <person name="Gohs F."/>
            <person name="Petruso H."/>
            <person name="Nozar T."/>
            <person name="Mougeot F."/>
            <person name="Manson-McGuire A."/>
            <person name="Young S."/>
            <person name="Abouelleil A."/>
            <person name="Cao P."/>
            <person name="Chapman S.B."/>
            <person name="Griggs A."/>
            <person name="Priest M."/>
            <person name="Shea T."/>
            <person name="Wortman I."/>
            <person name="Wortman J.R."/>
            <person name="Nusbaum C."/>
            <person name="Birren B."/>
        </authorList>
    </citation>
    <scope>NUCLEOTIDE SEQUENCE [LARGE SCALE GENOMIC DNA]</scope>
    <source>
        <strain evidence="3 7">MGH87</strain>
    </source>
</reference>
<reference evidence="4" key="4">
    <citation type="journal article" date="2023" name="Nat. Commun.">
        <title>Genomic dissection of endemic carbapenem resistance reveals metallo-beta-lactamase dissemination through clonal, plasmid and integron transfer.</title>
        <authorList>
            <person name="Macesic N."/>
            <person name="Hawkey J."/>
            <person name="Vezina B."/>
            <person name="Wisniewski J.A."/>
            <person name="Cottingham H."/>
            <person name="Blakeway L.V."/>
            <person name="Harshegyi T."/>
            <person name="Pragastis K."/>
            <person name="Badoordeen G.Z."/>
            <person name="Dennison A."/>
            <person name="Spelman D.W."/>
            <person name="Jenney A.W.J."/>
            <person name="Peleg A.Y."/>
        </authorList>
    </citation>
    <scope>NUCLEOTIDE SEQUENCE</scope>
    <source>
        <strain evidence="4">CPO078</strain>
    </source>
</reference>
<gene>
    <name evidence="5" type="ORF">NCTC11685_04017</name>
    <name evidence="6" type="ORF">NP224_28595</name>
    <name evidence="4" type="ORF">QAB24_028440</name>
    <name evidence="3" type="ORF">SK91_03848</name>
</gene>
<dbReference type="RefSeq" id="WP_032751739.1">
    <property type="nucleotide sequence ID" value="NZ_ABVZTX020000015.1"/>
</dbReference>
<reference evidence="6" key="3">
    <citation type="submission" date="2022-08" db="EMBL/GenBank/DDBJ databases">
        <title>Genomic characterization and comparative genomic analysis of a strain of klebsiella michiganensis carrying blaKPC-2 isolated from the blood of children with very preterm bloodstream infection.</title>
        <authorList>
            <person name="Zhang N."/>
        </authorList>
    </citation>
    <scope>NUCLEOTIDE SEQUENCE</scope>
    <source>
        <strain evidence="6">BSI-KPN166</strain>
    </source>
</reference>
<evidence type="ECO:0000313" key="6">
    <source>
        <dbReference type="EMBL" id="UWZ74059.1"/>
    </source>
</evidence>
<dbReference type="Proteomes" id="UP000036305">
    <property type="component" value="Unassembled WGS sequence"/>
</dbReference>
<dbReference type="InterPro" id="IPR036388">
    <property type="entry name" value="WH-like_DNA-bd_sf"/>
</dbReference>
<dbReference type="GO" id="GO:0016301">
    <property type="term" value="F:kinase activity"/>
    <property type="evidence" value="ECO:0007669"/>
    <property type="project" value="UniProtKB-KW"/>
</dbReference>
<organism evidence="5 8">
    <name type="scientific">Klebsiella michiganensis</name>
    <dbReference type="NCBI Taxonomy" id="1134687"/>
    <lineage>
        <taxon>Bacteria</taxon>
        <taxon>Pseudomonadati</taxon>
        <taxon>Pseudomonadota</taxon>
        <taxon>Gammaproteobacteria</taxon>
        <taxon>Enterobacterales</taxon>
        <taxon>Enterobacteriaceae</taxon>
        <taxon>Klebsiella/Raoultella group</taxon>
        <taxon>Klebsiella</taxon>
    </lineage>
</organism>
<dbReference type="GO" id="GO:0003677">
    <property type="term" value="F:DNA binding"/>
    <property type="evidence" value="ECO:0007669"/>
    <property type="project" value="UniProtKB-KW"/>
</dbReference>
<keyword evidence="7" id="KW-1185">Reference proteome</keyword>
<dbReference type="Pfam" id="PF00196">
    <property type="entry name" value="GerE"/>
    <property type="match status" value="1"/>
</dbReference>
<dbReference type="EMBL" id="UGMS01000002">
    <property type="protein sequence ID" value="STW66274.1"/>
    <property type="molecule type" value="Genomic_DNA"/>
</dbReference>
<evidence type="ECO:0000313" key="4">
    <source>
        <dbReference type="EMBL" id="MEC6054405.1"/>
    </source>
</evidence>
<dbReference type="PRINTS" id="PR00038">
    <property type="entry name" value="HTHLUXR"/>
</dbReference>
<evidence type="ECO:0000313" key="7">
    <source>
        <dbReference type="Proteomes" id="UP000036305"/>
    </source>
</evidence>
<dbReference type="Proteomes" id="UP001060345">
    <property type="component" value="Chromosome"/>
</dbReference>
<dbReference type="SUPFAM" id="SSF46894">
    <property type="entry name" value="C-terminal effector domain of the bipartite response regulators"/>
    <property type="match status" value="1"/>
</dbReference>
<reference evidence="4" key="5">
    <citation type="submission" date="2024-01" db="EMBL/GenBank/DDBJ databases">
        <authorList>
            <person name="Macesic N."/>
        </authorList>
    </citation>
    <scope>NUCLEOTIDE SEQUENCE</scope>
    <source>
        <strain evidence="4">CPO078</strain>
    </source>
</reference>
<dbReference type="CDD" id="cd06170">
    <property type="entry name" value="LuxR_C_like"/>
    <property type="match status" value="1"/>
</dbReference>
<keyword evidence="5" id="KW-0418">Kinase</keyword>
<dbReference type="PROSITE" id="PS50043">
    <property type="entry name" value="HTH_LUXR_2"/>
    <property type="match status" value="1"/>
</dbReference>
<protein>
    <submittedName>
        <fullName evidence="4">Helix-turn-helix transcriptional regulator</fullName>
    </submittedName>
    <submittedName>
        <fullName evidence="5">Two component system sensor kinase SsrB</fullName>
    </submittedName>
</protein>
<evidence type="ECO:0000313" key="8">
    <source>
        <dbReference type="Proteomes" id="UP000254863"/>
    </source>
</evidence>
<dbReference type="InterPro" id="IPR016032">
    <property type="entry name" value="Sig_transdc_resp-reg_C-effctor"/>
</dbReference>